<dbReference type="EMBL" id="CAJQZP010000693">
    <property type="protein sequence ID" value="CAG4979190.1"/>
    <property type="molecule type" value="Genomic_DNA"/>
</dbReference>
<evidence type="ECO:0000313" key="2">
    <source>
        <dbReference type="Proteomes" id="UP000691718"/>
    </source>
</evidence>
<dbReference type="AlphaFoldDB" id="A0A8S3WVZ7"/>
<organism evidence="1 2">
    <name type="scientific">Parnassius apollo</name>
    <name type="common">Apollo butterfly</name>
    <name type="synonym">Papilio apollo</name>
    <dbReference type="NCBI Taxonomy" id="110799"/>
    <lineage>
        <taxon>Eukaryota</taxon>
        <taxon>Metazoa</taxon>
        <taxon>Ecdysozoa</taxon>
        <taxon>Arthropoda</taxon>
        <taxon>Hexapoda</taxon>
        <taxon>Insecta</taxon>
        <taxon>Pterygota</taxon>
        <taxon>Neoptera</taxon>
        <taxon>Endopterygota</taxon>
        <taxon>Lepidoptera</taxon>
        <taxon>Glossata</taxon>
        <taxon>Ditrysia</taxon>
        <taxon>Papilionoidea</taxon>
        <taxon>Papilionidae</taxon>
        <taxon>Parnassiinae</taxon>
        <taxon>Parnassini</taxon>
        <taxon>Parnassius</taxon>
        <taxon>Parnassius</taxon>
    </lineage>
</organism>
<name>A0A8S3WVZ7_PARAO</name>
<evidence type="ECO:0000313" key="1">
    <source>
        <dbReference type="EMBL" id="CAG4979190.1"/>
    </source>
</evidence>
<dbReference type="Proteomes" id="UP000691718">
    <property type="component" value="Unassembled WGS sequence"/>
</dbReference>
<keyword evidence="2" id="KW-1185">Reference proteome</keyword>
<accession>A0A8S3WVZ7</accession>
<gene>
    <name evidence="1" type="ORF">PAPOLLO_LOCUS9857</name>
</gene>
<protein>
    <submittedName>
        <fullName evidence="1">(apollo) hypothetical protein</fullName>
    </submittedName>
</protein>
<dbReference type="OrthoDB" id="1728974at2759"/>
<sequence length="136" mass="15480">MYVKIETIVNDYDNCDITNRSCVRRNTFPCGMLLRTTLILSKMSIQLVNVTTPLSFQDKRKVSGQQYPTYKDACLALGLLEDDNHWDSMLAEAALNCTGKQIRLLFAIVLTTCFPTHSQMLWDNHKNSMTDDVLPS</sequence>
<proteinExistence type="predicted"/>
<reference evidence="1" key="1">
    <citation type="submission" date="2021-04" db="EMBL/GenBank/DDBJ databases">
        <authorList>
            <person name="Tunstrom K."/>
        </authorList>
    </citation>
    <scope>NUCLEOTIDE SEQUENCE</scope>
</reference>
<comment type="caution">
    <text evidence="1">The sequence shown here is derived from an EMBL/GenBank/DDBJ whole genome shotgun (WGS) entry which is preliminary data.</text>
</comment>